<protein>
    <recommendedName>
        <fullName evidence="11">GAS2-like protein 2</fullName>
    </recommendedName>
</protein>
<evidence type="ECO:0000256" key="6">
    <source>
        <dbReference type="SAM" id="MobiDB-lite"/>
    </source>
</evidence>
<dbReference type="InterPro" id="IPR036872">
    <property type="entry name" value="CH_dom_sf"/>
</dbReference>
<dbReference type="SUPFAM" id="SSF143575">
    <property type="entry name" value="GAS2 domain-like"/>
    <property type="match status" value="1"/>
</dbReference>
<dbReference type="GO" id="GO:0008093">
    <property type="term" value="F:cytoskeletal anchor activity"/>
    <property type="evidence" value="ECO:0007669"/>
    <property type="project" value="TreeGrafter"/>
</dbReference>
<comment type="similarity">
    <text evidence="2">Belongs to the FAM98 family.</text>
</comment>
<dbReference type="InterPro" id="IPR001715">
    <property type="entry name" value="CH_dom"/>
</dbReference>
<feature type="compositionally biased region" description="Low complexity" evidence="6">
    <location>
        <begin position="649"/>
        <end position="661"/>
    </location>
</feature>
<comment type="subcellular location">
    <subcellularLocation>
        <location evidence="1">Cytoplasm</location>
        <location evidence="1">Cytoskeleton</location>
    </subcellularLocation>
</comment>
<dbReference type="CDD" id="cd21268">
    <property type="entry name" value="CH_GAS2L1_2"/>
    <property type="match status" value="1"/>
</dbReference>
<dbReference type="GO" id="GO:0005884">
    <property type="term" value="C:actin filament"/>
    <property type="evidence" value="ECO:0007669"/>
    <property type="project" value="TreeGrafter"/>
</dbReference>
<evidence type="ECO:0000256" key="5">
    <source>
        <dbReference type="ARBA" id="ARBA00038441"/>
    </source>
</evidence>
<dbReference type="InterPro" id="IPR018797">
    <property type="entry name" value="FAM98"/>
</dbReference>
<feature type="domain" description="GAR" evidence="8">
    <location>
        <begin position="475"/>
        <end position="547"/>
    </location>
</feature>
<dbReference type="PROSITE" id="PS51460">
    <property type="entry name" value="GAR"/>
    <property type="match status" value="1"/>
</dbReference>
<dbReference type="GO" id="GO:0001725">
    <property type="term" value="C:stress fiber"/>
    <property type="evidence" value="ECO:0007669"/>
    <property type="project" value="TreeGrafter"/>
</dbReference>
<reference evidence="9" key="1">
    <citation type="submission" date="2023-06" db="EMBL/GenBank/DDBJ databases">
        <title>Male Hemibagrus guttatus genome.</title>
        <authorList>
            <person name="Bian C."/>
        </authorList>
    </citation>
    <scope>NUCLEOTIDE SEQUENCE</scope>
    <source>
        <strain evidence="9">Male_cb2023</strain>
        <tissue evidence="9">Muscle</tissue>
    </source>
</reference>
<dbReference type="InterPro" id="IPR036534">
    <property type="entry name" value="GAR_dom_sf"/>
</dbReference>
<evidence type="ECO:0000313" key="9">
    <source>
        <dbReference type="EMBL" id="KAK3509163.1"/>
    </source>
</evidence>
<feature type="domain" description="Calponin-homology (CH)" evidence="7">
    <location>
        <begin position="316"/>
        <end position="441"/>
    </location>
</feature>
<feature type="region of interest" description="Disordered" evidence="6">
    <location>
        <begin position="716"/>
        <end position="744"/>
    </location>
</feature>
<comment type="similarity">
    <text evidence="5">Belongs to the GAS2 family.</text>
</comment>
<dbReference type="GO" id="GO:0051764">
    <property type="term" value="P:actin crosslink formation"/>
    <property type="evidence" value="ECO:0007669"/>
    <property type="project" value="TreeGrafter"/>
</dbReference>
<gene>
    <name evidence="9" type="ORF">QTP70_020274</name>
</gene>
<feature type="compositionally biased region" description="Pro residues" evidence="6">
    <location>
        <begin position="662"/>
        <end position="671"/>
    </location>
</feature>
<dbReference type="Pfam" id="PF02187">
    <property type="entry name" value="GAS2"/>
    <property type="match status" value="1"/>
</dbReference>
<dbReference type="PROSITE" id="PS50021">
    <property type="entry name" value="CH"/>
    <property type="match status" value="1"/>
</dbReference>
<dbReference type="GO" id="GO:0035371">
    <property type="term" value="C:microtubule plus-end"/>
    <property type="evidence" value="ECO:0007669"/>
    <property type="project" value="TreeGrafter"/>
</dbReference>
<evidence type="ECO:0000256" key="2">
    <source>
        <dbReference type="ARBA" id="ARBA00007218"/>
    </source>
</evidence>
<keyword evidence="4" id="KW-0206">Cytoskeleton</keyword>
<feature type="compositionally biased region" description="Polar residues" evidence="6">
    <location>
        <begin position="923"/>
        <end position="935"/>
    </location>
</feature>
<keyword evidence="10" id="KW-1185">Reference proteome</keyword>
<dbReference type="SMART" id="SM00243">
    <property type="entry name" value="GAS2"/>
    <property type="match status" value="1"/>
</dbReference>
<sequence length="1178" mass="131741">MAREIGTISAVKALGYDSDRCVTRCECDELPCTLISWLVVELRKSCPELGGDSGTILAGELKEILKVMFYPYETLSTETLTPIHLKRITEFLVSELQAARMLKYRECNPQDTEPLSESGKEQRRRKSIPDTDNETQLDDKEVMKELSELFQALDMDPASQFSDVYSQVDLRLASLAEGKVQEPLLKTNLNSTQWSVLNEINQVLCKDYESRRQMMIKRLDVTLQSFAWGERGKECSTLMLSVPPVTMLLEPSVSLALLLAAREDQSYILPVTAGPSTAIHKTRLRLFFFFFCAMSGIEHASTQSIRPFKSCEEYLYAMKEDLAEWLKDLYGVDITVNNMVQALETGALLCAHANNVTRAAAEFPHKHGRAPAHLPSSGVTFMSSAQPATFLARDNVSNFINWCRNEMHIKDVLMFETDDLVLRKNEKNVVLCLLEVARRASRFGMAAPVLIQLEEEIEEEIREEKMEPVVQRRLINTENLDEMVQYLVSRCTCPSQFPMVKISEGKYRVGDSNTIIFVRILRNHVMVRVGGGWDTLEHYLDKHDPCRCTSLSHKLAQRPSTPVHEIKARQCGPDGQATSQISLVLSRAQSPLDPVIWTSSAPTRIQRSEPGLRSSPSPTKLKVPCQQTYSDTKEVLKSTNRTGREPRRVSPSPRVTSSLPRPACPSTPPQPETQRPSTPLVLQKVYSQTFPPPQQGPDNRPGHNWTKSQIVSKLRQNATTVPKNNKDLQSAPEKPGVSESARPFQSVTPVHVTCLATNNSLVNHQDSQGSGNARKSQGIIRTFSPTKGLMGVISGDGHTTFLASNEKGQSSNSPSPPTRLQGNEKSRQKSSSHGDRKHCLDLPKHTVLNSGINSDLVEPSQPVAVVNAENKCGDTNRSYLFTPPPISPAQEAILYQSLEEEILFNLQQLGMDSDGGDSENEQDSCQPDTPMNSPEISHKTRQPFIRNTSSGASYPSSRQTNPRDATFEAVIDELSKGRRPLEKVSVESWMNNFSRDLRGKKQESQTNTDSRNLNVFKASMASSWSSLGSSMDSKDSTEPSKIGEANNSGTGNKEKPRVSSSYQRRSLKKPERVPSIYKLKLRPCVRPRRDHRPDKTPTKIPKPICYRRSQSPGDTTHNNMSVQSTLLTDTQKGHNVSRRASTKRRSRKTCQTTSKFSATMCRGGDQEMMANQELEFWV</sequence>
<feature type="compositionally biased region" description="Basic and acidic residues" evidence="6">
    <location>
        <begin position="822"/>
        <end position="842"/>
    </location>
</feature>
<evidence type="ECO:0000256" key="3">
    <source>
        <dbReference type="ARBA" id="ARBA00022490"/>
    </source>
</evidence>
<feature type="compositionally biased region" description="Basic and acidic residues" evidence="6">
    <location>
        <begin position="631"/>
        <end position="648"/>
    </location>
</feature>
<dbReference type="GO" id="GO:0008017">
    <property type="term" value="F:microtubule binding"/>
    <property type="evidence" value="ECO:0007669"/>
    <property type="project" value="InterPro"/>
</dbReference>
<dbReference type="SUPFAM" id="SSF47576">
    <property type="entry name" value="Calponin-homology domain, CH-domain"/>
    <property type="match status" value="1"/>
</dbReference>
<evidence type="ECO:0008006" key="11">
    <source>
        <dbReference type="Google" id="ProtNLM"/>
    </source>
</evidence>
<dbReference type="GO" id="GO:0051015">
    <property type="term" value="F:actin filament binding"/>
    <property type="evidence" value="ECO:0007669"/>
    <property type="project" value="TreeGrafter"/>
</dbReference>
<feature type="compositionally biased region" description="Polar residues" evidence="6">
    <location>
        <begin position="945"/>
        <end position="963"/>
    </location>
</feature>
<proteinExistence type="inferred from homology"/>
<accession>A0AAE0UKT5</accession>
<evidence type="ECO:0000256" key="4">
    <source>
        <dbReference type="ARBA" id="ARBA00023212"/>
    </source>
</evidence>
<dbReference type="InterPro" id="IPR003108">
    <property type="entry name" value="GAR_dom"/>
</dbReference>
<feature type="region of interest" description="Disordered" evidence="6">
    <location>
        <begin position="1025"/>
        <end position="1074"/>
    </location>
</feature>
<keyword evidence="3" id="KW-0963">Cytoplasm</keyword>
<feature type="compositionally biased region" description="Polar residues" evidence="6">
    <location>
        <begin position="1108"/>
        <end position="1134"/>
    </location>
</feature>
<dbReference type="Gene3D" id="1.10.418.10">
    <property type="entry name" value="Calponin-like domain"/>
    <property type="match status" value="1"/>
</dbReference>
<dbReference type="GO" id="GO:0001578">
    <property type="term" value="P:microtubule bundle formation"/>
    <property type="evidence" value="ECO:0007669"/>
    <property type="project" value="TreeGrafter"/>
</dbReference>
<evidence type="ECO:0000259" key="8">
    <source>
        <dbReference type="PROSITE" id="PS51460"/>
    </source>
</evidence>
<feature type="region of interest" description="Disordered" evidence="6">
    <location>
        <begin position="790"/>
        <end position="842"/>
    </location>
</feature>
<evidence type="ECO:0000313" key="10">
    <source>
        <dbReference type="Proteomes" id="UP001274896"/>
    </source>
</evidence>
<dbReference type="GO" id="GO:0005737">
    <property type="term" value="C:cytoplasm"/>
    <property type="evidence" value="ECO:0007669"/>
    <property type="project" value="TreeGrafter"/>
</dbReference>
<feature type="compositionally biased region" description="Polar residues" evidence="6">
    <location>
        <begin position="801"/>
        <end position="821"/>
    </location>
</feature>
<name>A0AAE0UKT5_9TELE</name>
<dbReference type="Gene3D" id="3.30.920.20">
    <property type="entry name" value="Gas2-like domain"/>
    <property type="match status" value="1"/>
</dbReference>
<organism evidence="9 10">
    <name type="scientific">Hemibagrus guttatus</name>
    <dbReference type="NCBI Taxonomy" id="175788"/>
    <lineage>
        <taxon>Eukaryota</taxon>
        <taxon>Metazoa</taxon>
        <taxon>Chordata</taxon>
        <taxon>Craniata</taxon>
        <taxon>Vertebrata</taxon>
        <taxon>Euteleostomi</taxon>
        <taxon>Actinopterygii</taxon>
        <taxon>Neopterygii</taxon>
        <taxon>Teleostei</taxon>
        <taxon>Ostariophysi</taxon>
        <taxon>Siluriformes</taxon>
        <taxon>Bagridae</taxon>
        <taxon>Hemibagrus</taxon>
    </lineage>
</organism>
<dbReference type="PANTHER" id="PTHR46756">
    <property type="entry name" value="TRANSGELIN"/>
    <property type="match status" value="1"/>
</dbReference>
<dbReference type="Proteomes" id="UP001274896">
    <property type="component" value="Unassembled WGS sequence"/>
</dbReference>
<dbReference type="EMBL" id="JAUCMX010000027">
    <property type="protein sequence ID" value="KAK3509163.1"/>
    <property type="molecule type" value="Genomic_DNA"/>
</dbReference>
<dbReference type="GO" id="GO:0031110">
    <property type="term" value="P:regulation of microtubule polymerization or depolymerization"/>
    <property type="evidence" value="ECO:0007669"/>
    <property type="project" value="TreeGrafter"/>
</dbReference>
<evidence type="ECO:0000259" key="7">
    <source>
        <dbReference type="PROSITE" id="PS50021"/>
    </source>
</evidence>
<feature type="region of interest" description="Disordered" evidence="6">
    <location>
        <begin position="910"/>
        <end position="965"/>
    </location>
</feature>
<dbReference type="Pfam" id="PF00307">
    <property type="entry name" value="CH"/>
    <property type="match status" value="1"/>
</dbReference>
<feature type="region of interest" description="Disordered" evidence="6">
    <location>
        <begin position="1087"/>
        <end position="1153"/>
    </location>
</feature>
<dbReference type="Pfam" id="PF10239">
    <property type="entry name" value="DUF2465"/>
    <property type="match status" value="1"/>
</dbReference>
<dbReference type="PANTHER" id="PTHR46756:SF21">
    <property type="entry name" value="GAS2-LIKE PROTEIN 2"/>
    <property type="match status" value="1"/>
</dbReference>
<dbReference type="SMART" id="SM00033">
    <property type="entry name" value="CH"/>
    <property type="match status" value="1"/>
</dbReference>
<comment type="caution">
    <text evidence="9">The sequence shown here is derived from an EMBL/GenBank/DDBJ whole genome shotgun (WGS) entry which is preliminary data.</text>
</comment>
<feature type="region of interest" description="Disordered" evidence="6">
    <location>
        <begin position="107"/>
        <end position="139"/>
    </location>
</feature>
<feature type="region of interest" description="Disordered" evidence="6">
    <location>
        <begin position="597"/>
        <end position="678"/>
    </location>
</feature>
<dbReference type="GO" id="GO:1904825">
    <property type="term" value="P:protein localization to microtubule plus-end"/>
    <property type="evidence" value="ECO:0007669"/>
    <property type="project" value="TreeGrafter"/>
</dbReference>
<feature type="compositionally biased region" description="Basic residues" evidence="6">
    <location>
        <begin position="1135"/>
        <end position="1148"/>
    </location>
</feature>
<evidence type="ECO:0000256" key="1">
    <source>
        <dbReference type="ARBA" id="ARBA00004245"/>
    </source>
</evidence>
<dbReference type="AlphaFoldDB" id="A0AAE0UKT5"/>